<evidence type="ECO:0000313" key="9">
    <source>
        <dbReference type="Proteomes" id="UP000585696"/>
    </source>
</evidence>
<keyword evidence="6" id="KW-0808">Transferase</keyword>
<evidence type="ECO:0000313" key="4">
    <source>
        <dbReference type="EMBL" id="MBC2283874.1"/>
    </source>
</evidence>
<dbReference type="PANTHER" id="PTHR30576">
    <property type="entry name" value="COLANIC BIOSYNTHESIS UDP-GLUCOSE LIPID CARRIER TRANSFERASE"/>
    <property type="match status" value="1"/>
</dbReference>
<evidence type="ECO:0000313" key="7">
    <source>
        <dbReference type="Proteomes" id="UP000543005"/>
    </source>
</evidence>
<evidence type="ECO:0000256" key="1">
    <source>
        <dbReference type="ARBA" id="ARBA00006464"/>
    </source>
</evidence>
<dbReference type="PANTHER" id="PTHR30576:SF10">
    <property type="entry name" value="SLL5057 PROTEIN"/>
    <property type="match status" value="1"/>
</dbReference>
<dbReference type="GO" id="GO:0016780">
    <property type="term" value="F:phosphotransferase activity, for other substituted phosphate groups"/>
    <property type="evidence" value="ECO:0007669"/>
    <property type="project" value="TreeGrafter"/>
</dbReference>
<gene>
    <name evidence="4" type="ORF">HCB69_05745</name>
    <name evidence="5" type="ORF">HCC36_00160</name>
    <name evidence="6" type="ORF">HCJ81_06690</name>
</gene>
<dbReference type="Proteomes" id="UP000565628">
    <property type="component" value="Unassembled WGS sequence"/>
</dbReference>
<name>A0A7X0ZUJ3_9LIST</name>
<dbReference type="RefSeq" id="WP_221771865.1">
    <property type="nucleotide sequence ID" value="NZ_JAARZS010000011.1"/>
</dbReference>
<evidence type="ECO:0000313" key="5">
    <source>
        <dbReference type="EMBL" id="MBC2291626.1"/>
    </source>
</evidence>
<keyword evidence="2" id="KW-1133">Transmembrane helix</keyword>
<reference evidence="7 8" key="1">
    <citation type="submission" date="2020-03" db="EMBL/GenBank/DDBJ databases">
        <title>Soil Listeria distribution.</title>
        <authorList>
            <person name="Liao J."/>
            <person name="Wiedmann M."/>
        </authorList>
    </citation>
    <scope>NUCLEOTIDE SEQUENCE [LARGE SCALE GENOMIC DNA]</scope>
    <source>
        <strain evidence="6 8">FSL L7-0039</strain>
        <strain evidence="5 7">FSL L7-0051</strain>
        <strain evidence="4 9">FSL L7-0054</strain>
    </source>
</reference>
<sequence>MSKLYNLFLKRWMDIGLAVIAIILLAPVFVLVAISIKLDSKGPVLFKQQRVGAENTFFTIFKFRTMYVETPKDMPTHLLHSPDAYITKVGQFLRKTSLDELPQLFNILAGSMSLIGPRPALHNQTDLIEKRNAVGASVLKPGLSGLAQVMGRDTLSIEEKAKLDGLYSRKLSFRMDMRLIFSTIRKVVQREGVQEGAN</sequence>
<organism evidence="6 8">
    <name type="scientific">Listeria booriae</name>
    <dbReference type="NCBI Taxonomy" id="1552123"/>
    <lineage>
        <taxon>Bacteria</taxon>
        <taxon>Bacillati</taxon>
        <taxon>Bacillota</taxon>
        <taxon>Bacilli</taxon>
        <taxon>Bacillales</taxon>
        <taxon>Listeriaceae</taxon>
        <taxon>Listeria</taxon>
    </lineage>
</organism>
<dbReference type="EMBL" id="JAARZT010000001">
    <property type="protein sequence ID" value="MBC2291626.1"/>
    <property type="molecule type" value="Genomic_DNA"/>
</dbReference>
<feature type="domain" description="Bacterial sugar transferase" evidence="3">
    <location>
        <begin position="10"/>
        <end position="188"/>
    </location>
</feature>
<keyword evidence="2" id="KW-0472">Membrane</keyword>
<evidence type="ECO:0000313" key="6">
    <source>
        <dbReference type="EMBL" id="MBC2310569.1"/>
    </source>
</evidence>
<dbReference type="InterPro" id="IPR003362">
    <property type="entry name" value="Bact_transf"/>
</dbReference>
<keyword evidence="2" id="KW-0812">Transmembrane</keyword>
<protein>
    <submittedName>
        <fullName evidence="6">Sugar transferase</fullName>
    </submittedName>
</protein>
<evidence type="ECO:0000313" key="8">
    <source>
        <dbReference type="Proteomes" id="UP000565628"/>
    </source>
</evidence>
<dbReference type="Pfam" id="PF02397">
    <property type="entry name" value="Bac_transf"/>
    <property type="match status" value="1"/>
</dbReference>
<dbReference type="Proteomes" id="UP000543005">
    <property type="component" value="Unassembled WGS sequence"/>
</dbReference>
<comment type="similarity">
    <text evidence="1">Belongs to the bacterial sugar transferase family.</text>
</comment>
<proteinExistence type="inferred from homology"/>
<evidence type="ECO:0000256" key="2">
    <source>
        <dbReference type="SAM" id="Phobius"/>
    </source>
</evidence>
<dbReference type="AlphaFoldDB" id="A0A7X0ZUJ3"/>
<feature type="transmembrane region" description="Helical" evidence="2">
    <location>
        <begin position="12"/>
        <end position="36"/>
    </location>
</feature>
<evidence type="ECO:0000259" key="3">
    <source>
        <dbReference type="Pfam" id="PF02397"/>
    </source>
</evidence>
<accession>A0A7X0ZUJ3</accession>
<comment type="caution">
    <text evidence="6">The sequence shown here is derived from an EMBL/GenBank/DDBJ whole genome shotgun (WGS) entry which is preliminary data.</text>
</comment>
<dbReference type="Proteomes" id="UP000585696">
    <property type="component" value="Unassembled WGS sequence"/>
</dbReference>
<dbReference type="EMBL" id="JAASWV010000007">
    <property type="protein sequence ID" value="MBC2310569.1"/>
    <property type="molecule type" value="Genomic_DNA"/>
</dbReference>
<dbReference type="EMBL" id="JAARZS010000011">
    <property type="protein sequence ID" value="MBC2283874.1"/>
    <property type="molecule type" value="Genomic_DNA"/>
</dbReference>